<feature type="transmembrane region" description="Helical" evidence="1">
    <location>
        <begin position="50"/>
        <end position="69"/>
    </location>
</feature>
<keyword evidence="1" id="KW-0472">Membrane</keyword>
<accession>A0A1A8G632</accession>
<sequence>GSSLYSLGSYQIWEITIQPTVFLTATKPHQHHQATSGWFTSSVVMVTRTFILLHWSLSCFLCEMFYIFLAGRKSKSSLW</sequence>
<feature type="non-terminal residue" evidence="2">
    <location>
        <position position="79"/>
    </location>
</feature>
<keyword evidence="1" id="KW-0812">Transmembrane</keyword>
<dbReference type="AlphaFoldDB" id="A0A1A8G632"/>
<proteinExistence type="predicted"/>
<evidence type="ECO:0000313" key="2">
    <source>
        <dbReference type="EMBL" id="SBQ66558.1"/>
    </source>
</evidence>
<keyword evidence="1" id="KW-1133">Transmembrane helix</keyword>
<evidence type="ECO:0000256" key="1">
    <source>
        <dbReference type="SAM" id="Phobius"/>
    </source>
</evidence>
<feature type="non-terminal residue" evidence="2">
    <location>
        <position position="1"/>
    </location>
</feature>
<protein>
    <submittedName>
        <fullName evidence="2">Uncharacterized protein</fullName>
    </submittedName>
</protein>
<dbReference type="EMBL" id="HAEB01020031">
    <property type="protein sequence ID" value="SBQ66558.1"/>
    <property type="molecule type" value="Transcribed_RNA"/>
</dbReference>
<organism evidence="2">
    <name type="scientific">Nothobranchius korthausae</name>
    <dbReference type="NCBI Taxonomy" id="1143690"/>
    <lineage>
        <taxon>Eukaryota</taxon>
        <taxon>Metazoa</taxon>
        <taxon>Chordata</taxon>
        <taxon>Craniata</taxon>
        <taxon>Vertebrata</taxon>
        <taxon>Euteleostomi</taxon>
        <taxon>Actinopterygii</taxon>
        <taxon>Neopterygii</taxon>
        <taxon>Teleostei</taxon>
        <taxon>Neoteleostei</taxon>
        <taxon>Acanthomorphata</taxon>
        <taxon>Ovalentaria</taxon>
        <taxon>Atherinomorphae</taxon>
        <taxon>Cyprinodontiformes</taxon>
        <taxon>Nothobranchiidae</taxon>
        <taxon>Nothobranchius</taxon>
    </lineage>
</organism>
<reference evidence="2" key="1">
    <citation type="submission" date="2016-05" db="EMBL/GenBank/DDBJ databases">
        <authorList>
            <person name="Lavstsen T."/>
            <person name="Jespersen J.S."/>
        </authorList>
    </citation>
    <scope>NUCLEOTIDE SEQUENCE</scope>
    <source>
        <tissue evidence="2">Brain</tissue>
    </source>
</reference>
<name>A0A1A8G632_9TELE</name>
<reference evidence="2" key="2">
    <citation type="submission" date="2016-06" db="EMBL/GenBank/DDBJ databases">
        <title>The genome of a short-lived fish provides insights into sex chromosome evolution and the genetic control of aging.</title>
        <authorList>
            <person name="Reichwald K."/>
            <person name="Felder M."/>
            <person name="Petzold A."/>
            <person name="Koch P."/>
            <person name="Groth M."/>
            <person name="Platzer M."/>
        </authorList>
    </citation>
    <scope>NUCLEOTIDE SEQUENCE</scope>
    <source>
        <tissue evidence="2">Brain</tissue>
    </source>
</reference>
<gene>
    <name evidence="2" type="primary">Nfu_g_1_002000</name>
</gene>